<dbReference type="Proteomes" id="UP000578077">
    <property type="component" value="Unassembled WGS sequence"/>
</dbReference>
<proteinExistence type="predicted"/>
<keyword evidence="1" id="KW-0472">Membrane</keyword>
<evidence type="ECO:0000313" key="2">
    <source>
        <dbReference type="EMBL" id="MBB6000895.1"/>
    </source>
</evidence>
<accession>A0A841ECM5</accession>
<feature type="transmembrane region" description="Helical" evidence="1">
    <location>
        <begin position="33"/>
        <end position="51"/>
    </location>
</feature>
<evidence type="ECO:0000256" key="1">
    <source>
        <dbReference type="SAM" id="Phobius"/>
    </source>
</evidence>
<keyword evidence="3" id="KW-1185">Reference proteome</keyword>
<comment type="caution">
    <text evidence="2">The sequence shown here is derived from an EMBL/GenBank/DDBJ whole genome shotgun (WGS) entry which is preliminary data.</text>
</comment>
<keyword evidence="1" id="KW-1133">Transmembrane helix</keyword>
<dbReference type="AlphaFoldDB" id="A0A841ECM5"/>
<feature type="transmembrane region" description="Helical" evidence="1">
    <location>
        <begin position="58"/>
        <end position="79"/>
    </location>
</feature>
<evidence type="ECO:0008006" key="4">
    <source>
        <dbReference type="Google" id="ProtNLM"/>
    </source>
</evidence>
<keyword evidence="1" id="KW-0812">Transmembrane</keyword>
<dbReference type="EMBL" id="JACHLY010000002">
    <property type="protein sequence ID" value="MBB6000895.1"/>
    <property type="molecule type" value="Genomic_DNA"/>
</dbReference>
<dbReference type="RefSeq" id="WP_184639803.1">
    <property type="nucleotide sequence ID" value="NZ_BAABKT010000017.1"/>
</dbReference>
<gene>
    <name evidence="2" type="ORF">HNR25_004724</name>
</gene>
<sequence>MSLLTGTGAVFVRDTRSTLRTPWPCVESIADRLLLLSGPLVAALGGIPGIPAGCRLQWFVPGMLVLMVFTTSAFIGAGIQEERGSGELERILITPVNRFALLAGRVVAVVALATVPLQRPRRIAAPATSFGLQRVHGQDCR</sequence>
<organism evidence="2 3">
    <name type="scientific">Streptomonospora salina</name>
    <dbReference type="NCBI Taxonomy" id="104205"/>
    <lineage>
        <taxon>Bacteria</taxon>
        <taxon>Bacillati</taxon>
        <taxon>Actinomycetota</taxon>
        <taxon>Actinomycetes</taxon>
        <taxon>Streptosporangiales</taxon>
        <taxon>Nocardiopsidaceae</taxon>
        <taxon>Streptomonospora</taxon>
    </lineage>
</organism>
<name>A0A841ECM5_9ACTN</name>
<evidence type="ECO:0000313" key="3">
    <source>
        <dbReference type="Proteomes" id="UP000578077"/>
    </source>
</evidence>
<protein>
    <recommendedName>
        <fullName evidence="4">ABC-2 type transporter domain-containing protein</fullName>
    </recommendedName>
</protein>
<feature type="transmembrane region" description="Helical" evidence="1">
    <location>
        <begin position="99"/>
        <end position="117"/>
    </location>
</feature>
<reference evidence="2 3" key="1">
    <citation type="submission" date="2020-08" db="EMBL/GenBank/DDBJ databases">
        <title>Sequencing the genomes of 1000 actinobacteria strains.</title>
        <authorList>
            <person name="Klenk H.-P."/>
        </authorList>
    </citation>
    <scope>NUCLEOTIDE SEQUENCE [LARGE SCALE GENOMIC DNA]</scope>
    <source>
        <strain evidence="2 3">DSM 44593</strain>
    </source>
</reference>